<dbReference type="Proteomes" id="UP000007306">
    <property type="component" value="Unassembled WGS sequence"/>
</dbReference>
<dbReference type="AlphaFoldDB" id="I1QDZ7"/>
<evidence type="ECO:0000313" key="2">
    <source>
        <dbReference type="Proteomes" id="UP000007306"/>
    </source>
</evidence>
<protein>
    <submittedName>
        <fullName evidence="1">Uncharacterized protein</fullName>
    </submittedName>
</protein>
<dbReference type="Gene3D" id="2.40.50.140">
    <property type="entry name" value="Nucleic acid-binding proteins"/>
    <property type="match status" value="1"/>
</dbReference>
<reference evidence="2" key="2">
    <citation type="submission" date="2018-04" db="EMBL/GenBank/DDBJ databases">
        <title>OglaRS2 (Oryza glaberrima Reference Sequence Version 2).</title>
        <authorList>
            <person name="Zhang J."/>
            <person name="Kudrna D."/>
            <person name="Lee S."/>
            <person name="Talag J."/>
            <person name="Rajasekar S."/>
            <person name="Wing R.A."/>
        </authorList>
    </citation>
    <scope>NUCLEOTIDE SEQUENCE [LARGE SCALE GENOMIC DNA]</scope>
    <source>
        <strain evidence="2">cv. IRGC 96717</strain>
    </source>
</reference>
<dbReference type="EnsemblPlants" id="ORGLA07G0233900.1">
    <property type="protein sequence ID" value="ORGLA07G0233900.1"/>
    <property type="gene ID" value="ORGLA07G0233900"/>
</dbReference>
<keyword evidence="2" id="KW-1185">Reference proteome</keyword>
<proteinExistence type="predicted"/>
<reference evidence="1" key="1">
    <citation type="submission" date="2015-06" db="UniProtKB">
        <authorList>
            <consortium name="EnsemblPlants"/>
        </authorList>
    </citation>
    <scope>IDENTIFICATION</scope>
</reference>
<organism evidence="1 2">
    <name type="scientific">Oryza glaberrima</name>
    <name type="common">African rice</name>
    <dbReference type="NCBI Taxonomy" id="4538"/>
    <lineage>
        <taxon>Eukaryota</taxon>
        <taxon>Viridiplantae</taxon>
        <taxon>Streptophyta</taxon>
        <taxon>Embryophyta</taxon>
        <taxon>Tracheophyta</taxon>
        <taxon>Spermatophyta</taxon>
        <taxon>Magnoliopsida</taxon>
        <taxon>Liliopsida</taxon>
        <taxon>Poales</taxon>
        <taxon>Poaceae</taxon>
        <taxon>BOP clade</taxon>
        <taxon>Oryzoideae</taxon>
        <taxon>Oryzeae</taxon>
        <taxon>Oryzinae</taxon>
        <taxon>Oryza</taxon>
    </lineage>
</organism>
<dbReference type="SUPFAM" id="SSF50249">
    <property type="entry name" value="Nucleic acid-binding proteins"/>
    <property type="match status" value="1"/>
</dbReference>
<dbReference type="HOGENOM" id="CLU_2352790_0_0_1"/>
<dbReference type="InterPro" id="IPR012340">
    <property type="entry name" value="NA-bd_OB-fold"/>
</dbReference>
<sequence length="97" mass="11183">TIFVVVPLVATTLACLHVPHTFHVCCRLTMAYVLISQLLYGDTSKQIKTRLSRLWDFHDINDEEKIYHTELALLDETGASIHVQIYPSLRNKFKDLL</sequence>
<dbReference type="PANTHER" id="PTHR47165:SF3">
    <property type="entry name" value="RETROTRANSPOSON-LIKE PROTEIN"/>
    <property type="match status" value="1"/>
</dbReference>
<dbReference type="PANTHER" id="PTHR47165">
    <property type="entry name" value="OS03G0429900 PROTEIN"/>
    <property type="match status" value="1"/>
</dbReference>
<name>I1QDZ7_ORYGL</name>
<evidence type="ECO:0000313" key="1">
    <source>
        <dbReference type="EnsemblPlants" id="ORGLA07G0233900.1"/>
    </source>
</evidence>
<accession>I1QDZ7</accession>
<dbReference type="Gramene" id="ORGLA07G0233900.1">
    <property type="protein sequence ID" value="ORGLA07G0233900.1"/>
    <property type="gene ID" value="ORGLA07G0233900"/>
</dbReference>